<keyword evidence="9 16" id="KW-0067">ATP-binding</keyword>
<feature type="region of interest" description="Disordered" evidence="17">
    <location>
        <begin position="868"/>
        <end position="899"/>
    </location>
</feature>
<feature type="region of interest" description="Disordered" evidence="17">
    <location>
        <begin position="723"/>
        <end position="839"/>
    </location>
</feature>
<dbReference type="InterPro" id="IPR041562">
    <property type="entry name" value="MCM_lid"/>
</dbReference>
<dbReference type="SUPFAM" id="SSF52540">
    <property type="entry name" value="P-loop containing nucleoside triphosphate hydrolases"/>
    <property type="match status" value="1"/>
</dbReference>
<evidence type="ECO:0000256" key="5">
    <source>
        <dbReference type="ARBA" id="ARBA00022741"/>
    </source>
</evidence>
<evidence type="ECO:0000256" key="7">
    <source>
        <dbReference type="ARBA" id="ARBA00022801"/>
    </source>
</evidence>
<dbReference type="Pfam" id="PF17855">
    <property type="entry name" value="MCM_lid"/>
    <property type="match status" value="1"/>
</dbReference>
<keyword evidence="10 16" id="KW-0238">DNA-binding</keyword>
<evidence type="ECO:0000256" key="12">
    <source>
        <dbReference type="ARBA" id="ARBA00023242"/>
    </source>
</evidence>
<feature type="compositionally biased region" description="Polar residues" evidence="17">
    <location>
        <begin position="665"/>
        <end position="683"/>
    </location>
</feature>
<evidence type="ECO:0000256" key="11">
    <source>
        <dbReference type="ARBA" id="ARBA00023204"/>
    </source>
</evidence>
<dbReference type="InterPro" id="IPR027417">
    <property type="entry name" value="P-loop_NTPase"/>
</dbReference>
<evidence type="ECO:0000256" key="16">
    <source>
        <dbReference type="RuleBase" id="RU004070"/>
    </source>
</evidence>
<dbReference type="Pfam" id="PF17207">
    <property type="entry name" value="MCM_OB"/>
    <property type="match status" value="1"/>
</dbReference>
<dbReference type="GO" id="GO:0003697">
    <property type="term" value="F:single-stranded DNA binding"/>
    <property type="evidence" value="ECO:0007669"/>
    <property type="project" value="TreeGrafter"/>
</dbReference>
<feature type="region of interest" description="Disordered" evidence="17">
    <location>
        <begin position="663"/>
        <end position="703"/>
    </location>
</feature>
<comment type="similarity">
    <text evidence="2 16">Belongs to the MCM family.</text>
</comment>
<dbReference type="InterPro" id="IPR012340">
    <property type="entry name" value="NA-bd_OB-fold"/>
</dbReference>
<feature type="compositionally biased region" description="Polar residues" evidence="17">
    <location>
        <begin position="734"/>
        <end position="760"/>
    </location>
</feature>
<protein>
    <recommendedName>
        <fullName evidence="13">DNA helicase MCM9</fullName>
        <ecNumber evidence="3">3.6.4.12</ecNumber>
    </recommendedName>
    <alternativeName>
        <fullName evidence="14">Minichromosome maintenance 9</fullName>
    </alternativeName>
</protein>
<dbReference type="Pfam" id="PF26066">
    <property type="entry name" value="MCM9_N"/>
    <property type="match status" value="1"/>
</dbReference>
<dbReference type="GO" id="GO:0042555">
    <property type="term" value="C:MCM complex"/>
    <property type="evidence" value="ECO:0007669"/>
    <property type="project" value="TreeGrafter"/>
</dbReference>
<feature type="region of interest" description="Disordered" evidence="17">
    <location>
        <begin position="1364"/>
        <end position="1432"/>
    </location>
</feature>
<dbReference type="SMART" id="SM00382">
    <property type="entry name" value="AAA"/>
    <property type="match status" value="1"/>
</dbReference>
<feature type="domain" description="MCM C-terminal AAA(+) ATPase" evidence="18">
    <location>
        <begin position="307"/>
        <end position="510"/>
    </location>
</feature>
<keyword evidence="8" id="KW-0347">Helicase</keyword>
<evidence type="ECO:0000256" key="9">
    <source>
        <dbReference type="ARBA" id="ARBA00022840"/>
    </source>
</evidence>
<dbReference type="InterPro" id="IPR001208">
    <property type="entry name" value="MCM_dom"/>
</dbReference>
<proteinExistence type="inferred from homology"/>
<dbReference type="Gene3D" id="2.20.28.10">
    <property type="match status" value="1"/>
</dbReference>
<evidence type="ECO:0000256" key="13">
    <source>
        <dbReference type="ARBA" id="ARBA00041085"/>
    </source>
</evidence>
<evidence type="ECO:0000256" key="17">
    <source>
        <dbReference type="SAM" id="MobiDB-lite"/>
    </source>
</evidence>
<dbReference type="EC" id="3.6.4.12" evidence="3"/>
<dbReference type="PROSITE" id="PS00847">
    <property type="entry name" value="MCM_1"/>
    <property type="match status" value="1"/>
</dbReference>
<evidence type="ECO:0000256" key="1">
    <source>
        <dbReference type="ARBA" id="ARBA00004123"/>
    </source>
</evidence>
<dbReference type="PANTHER" id="PTHR11630:SF48">
    <property type="entry name" value="DNA HELICASE MCM9"/>
    <property type="match status" value="1"/>
</dbReference>
<evidence type="ECO:0000313" key="19">
    <source>
        <dbReference type="EMBL" id="KAK3872400.1"/>
    </source>
</evidence>
<evidence type="ECO:0000313" key="20">
    <source>
        <dbReference type="Proteomes" id="UP001286313"/>
    </source>
</evidence>
<dbReference type="GO" id="GO:0017116">
    <property type="term" value="F:single-stranded DNA helicase activity"/>
    <property type="evidence" value="ECO:0007669"/>
    <property type="project" value="TreeGrafter"/>
</dbReference>
<feature type="compositionally biased region" description="Low complexity" evidence="17">
    <location>
        <begin position="684"/>
        <end position="693"/>
    </location>
</feature>
<dbReference type="Gene3D" id="3.40.50.300">
    <property type="entry name" value="P-loop containing nucleotide triphosphate hydrolases"/>
    <property type="match status" value="1"/>
</dbReference>
<feature type="compositionally biased region" description="Polar residues" evidence="17">
    <location>
        <begin position="794"/>
        <end position="805"/>
    </location>
</feature>
<feature type="region of interest" description="Disordered" evidence="17">
    <location>
        <begin position="911"/>
        <end position="946"/>
    </location>
</feature>
<accession>A0AAE1FDS7</accession>
<organism evidence="19 20">
    <name type="scientific">Petrolisthes cinctipes</name>
    <name type="common">Flat porcelain crab</name>
    <dbReference type="NCBI Taxonomy" id="88211"/>
    <lineage>
        <taxon>Eukaryota</taxon>
        <taxon>Metazoa</taxon>
        <taxon>Ecdysozoa</taxon>
        <taxon>Arthropoda</taxon>
        <taxon>Crustacea</taxon>
        <taxon>Multicrustacea</taxon>
        <taxon>Malacostraca</taxon>
        <taxon>Eumalacostraca</taxon>
        <taxon>Eucarida</taxon>
        <taxon>Decapoda</taxon>
        <taxon>Pleocyemata</taxon>
        <taxon>Anomura</taxon>
        <taxon>Galatheoidea</taxon>
        <taxon>Porcellanidae</taxon>
        <taxon>Petrolisthes</taxon>
    </lineage>
</organism>
<keyword evidence="11" id="KW-0234">DNA repair</keyword>
<name>A0AAE1FDS7_PETCI</name>
<evidence type="ECO:0000259" key="18">
    <source>
        <dbReference type="PROSITE" id="PS50051"/>
    </source>
</evidence>
<feature type="compositionally biased region" description="Basic residues" evidence="17">
    <location>
        <begin position="770"/>
        <end position="779"/>
    </location>
</feature>
<dbReference type="InterPro" id="IPR003593">
    <property type="entry name" value="AAA+_ATPase"/>
</dbReference>
<dbReference type="GO" id="GO:0016787">
    <property type="term" value="F:hydrolase activity"/>
    <property type="evidence" value="ECO:0007669"/>
    <property type="project" value="UniProtKB-KW"/>
</dbReference>
<feature type="compositionally biased region" description="Polar residues" evidence="17">
    <location>
        <begin position="930"/>
        <end position="940"/>
    </location>
</feature>
<dbReference type="PROSITE" id="PS50051">
    <property type="entry name" value="MCM_2"/>
    <property type="match status" value="1"/>
</dbReference>
<evidence type="ECO:0000256" key="15">
    <source>
        <dbReference type="ARBA" id="ARBA00047995"/>
    </source>
</evidence>
<feature type="compositionally biased region" description="Basic and acidic residues" evidence="17">
    <location>
        <begin position="873"/>
        <end position="891"/>
    </location>
</feature>
<dbReference type="PANTHER" id="PTHR11630">
    <property type="entry name" value="DNA REPLICATION LICENSING FACTOR MCM FAMILY MEMBER"/>
    <property type="match status" value="1"/>
</dbReference>
<dbReference type="InterPro" id="IPR058768">
    <property type="entry name" value="MCM9_N"/>
</dbReference>
<keyword evidence="20" id="KW-1185">Reference proteome</keyword>
<feature type="compositionally biased region" description="Basic and acidic residues" evidence="17">
    <location>
        <begin position="972"/>
        <end position="1008"/>
    </location>
</feature>
<keyword evidence="12" id="KW-0539">Nucleus</keyword>
<dbReference type="InterPro" id="IPR018525">
    <property type="entry name" value="MCM_CS"/>
</dbReference>
<feature type="compositionally biased region" description="Polar residues" evidence="17">
    <location>
        <begin position="1024"/>
        <end position="1034"/>
    </location>
</feature>
<evidence type="ECO:0000256" key="6">
    <source>
        <dbReference type="ARBA" id="ARBA00022763"/>
    </source>
</evidence>
<sequence>MAANDSIIRRKIRAKDVFKEYFLKHHEDDLVAIFEAEEEDEHYPVYVNFLTMFEEQVEVAESLLTSPVKLLPVLDSALVCAARTLLEARGGESHKITLKLHLHARITGVPTCPELYRHAVPRTSDVGRLLCVVGTVVRTTAVKMLEFQKEFMCSKCKHVFTVKADHDQYYHLSKPGRCPNPDGCYNNMFTPVTTSTRPIHTKDYQEIKIQEQVQKLVVGTIPRSLWVTLEDDLVDTCKPGDDVLLCGSVHRRWRMMARDVRPDIDLVLKANNVMVRNKQRSGTVVTDELKEEFVDFWEHYKYDPLAGRNTILASFCPQVYGLYVVKMAVGVVVAGGVSRTDNTSTSIRGESHLLLVGDPGTGKSQFLKYLSQLEPRCVLTTGVGTTNAGLTVSAVREEGEWALEAGALVLADGGICCIDEFNSVREADRAAIHEAMEQQTISVAKAGLVCKLNSRCSVVAATNPKGEYDSEQSITVNTALASPLLSRFDLILVLLDMRNPEWDKVVSEYILNGRDVKGDSGGREDWSLEKLQAYFCHIRTLQPSMTPQANRILSRYYQVQRQTDQTNKARITVRLLESLVRLSQGHARLLMRSEVLVQDAVSAVALMESSMSGASVISGINPLHTSFPTSPSLEYKNQVKVVLQKLGLFDILTEEMTRLGKQEKLQQATQGGPTSQPSQVPRNTTTTTTTTTTQLTQGFHPRKDFRLTLNEDQGTLQIEELDEGVQERRGRVGAQQTLPQMANVNEKSSTSHPDFPTASSIKEADQLASKKNKNKRGQKRKGENSAGKSKKVTNSKAFTKKSTPAKTAVMSDDDDDDNDTVPAPSSKSSQELVDKAGDDLLEDLDDFEDNLSPITAFTSKVRGFGSSSKYLSAKKDTRDGGCEKISQRENNGKSPATKIALKGQASEYIVDSEEKLSKKSNKKGSVSKNITQHSSQNSLEESGRETNEVVDINNQVKDFGWLQKFSYKRTSNKLERRSSGQEESRDDTGEMEREISSKHGEINEEKENSSSNGVEGTSDEALQHFTQTSLQEIASESVRETSTKTASPNKFISSFSVKLKKFSCSLNEDGSSFKSIQNPSPDANMKLRESSSLNFDANVHNDEKSFELPCGMREEAGKDLKITRTRSPLYLDKSDDDLDFFNADEDTEYLIRDSYEGVSQSPLQGVLGDERLCPSQHENNNTEEINKDDKEAITPNQTMGNKNIRGNDGMHINSEDALKNISLKKLKRFSFTLNSTPNTREKSIDRRISTNKQSAESEVGCFLKGKEPSSCIHVLNKENKNLESIVKRQVEQKGDNGLRGSAMGNSKLHECESENEDIYTKKHHHLPINGSKIGLIKNDCHILKSAENKDTTSNNKFIQALENTTSMRIQEDNHTTQSPEAEAEGNHSVNLGKRGGFDHPVLPFKRPTFTSTPALSKFQGRSEDLDDIDFDL</sequence>
<evidence type="ECO:0000256" key="14">
    <source>
        <dbReference type="ARBA" id="ARBA00042301"/>
    </source>
</evidence>
<dbReference type="GO" id="GO:0006260">
    <property type="term" value="P:DNA replication"/>
    <property type="evidence" value="ECO:0007669"/>
    <property type="project" value="InterPro"/>
</dbReference>
<dbReference type="Gene3D" id="2.40.50.140">
    <property type="entry name" value="Nucleic acid-binding proteins"/>
    <property type="match status" value="1"/>
</dbReference>
<comment type="catalytic activity">
    <reaction evidence="15">
        <text>ATP + H2O = ADP + phosphate + H(+)</text>
        <dbReference type="Rhea" id="RHEA:13065"/>
        <dbReference type="ChEBI" id="CHEBI:15377"/>
        <dbReference type="ChEBI" id="CHEBI:15378"/>
        <dbReference type="ChEBI" id="CHEBI:30616"/>
        <dbReference type="ChEBI" id="CHEBI:43474"/>
        <dbReference type="ChEBI" id="CHEBI:456216"/>
        <dbReference type="EC" id="3.6.4.12"/>
    </reaction>
</comment>
<reference evidence="19" key="1">
    <citation type="submission" date="2023-10" db="EMBL/GenBank/DDBJ databases">
        <title>Genome assemblies of two species of porcelain crab, Petrolisthes cinctipes and Petrolisthes manimaculis (Anomura: Porcellanidae).</title>
        <authorList>
            <person name="Angst P."/>
        </authorList>
    </citation>
    <scope>NUCLEOTIDE SEQUENCE</scope>
    <source>
        <strain evidence="19">PB745_01</strain>
        <tissue evidence="19">Gill</tissue>
    </source>
</reference>
<comment type="subcellular location">
    <subcellularLocation>
        <location evidence="1">Nucleus</location>
    </subcellularLocation>
</comment>
<dbReference type="Pfam" id="PF00493">
    <property type="entry name" value="MCM"/>
    <property type="match status" value="1"/>
</dbReference>
<dbReference type="InterPro" id="IPR031327">
    <property type="entry name" value="MCM"/>
</dbReference>
<gene>
    <name evidence="19" type="ORF">Pcinc_022527</name>
</gene>
<dbReference type="EMBL" id="JAWQEG010002378">
    <property type="protein sequence ID" value="KAK3872400.1"/>
    <property type="molecule type" value="Genomic_DNA"/>
</dbReference>
<keyword evidence="7" id="KW-0378">Hydrolase</keyword>
<evidence type="ECO:0000256" key="3">
    <source>
        <dbReference type="ARBA" id="ARBA00012551"/>
    </source>
</evidence>
<evidence type="ECO:0000256" key="10">
    <source>
        <dbReference type="ARBA" id="ARBA00023125"/>
    </source>
</evidence>
<dbReference type="FunFam" id="3.40.50.300:FF:000671">
    <property type="entry name" value="DNA helicase MCM9 isoform X1"/>
    <property type="match status" value="1"/>
</dbReference>
<dbReference type="GO" id="GO:0000724">
    <property type="term" value="P:double-strand break repair via homologous recombination"/>
    <property type="evidence" value="ECO:0007669"/>
    <property type="project" value="TreeGrafter"/>
</dbReference>
<dbReference type="SMART" id="SM00350">
    <property type="entry name" value="MCM"/>
    <property type="match status" value="1"/>
</dbReference>
<evidence type="ECO:0000256" key="4">
    <source>
        <dbReference type="ARBA" id="ARBA00022705"/>
    </source>
</evidence>
<feature type="region of interest" description="Disordered" evidence="17">
    <location>
        <begin position="970"/>
        <end position="1046"/>
    </location>
</feature>
<evidence type="ECO:0000256" key="8">
    <source>
        <dbReference type="ARBA" id="ARBA00022806"/>
    </source>
</evidence>
<dbReference type="InterPro" id="IPR033762">
    <property type="entry name" value="MCM_OB"/>
</dbReference>
<dbReference type="SUPFAM" id="SSF50249">
    <property type="entry name" value="Nucleic acid-binding proteins"/>
    <property type="match status" value="1"/>
</dbReference>
<keyword evidence="4" id="KW-0235">DNA replication</keyword>
<dbReference type="PRINTS" id="PR01657">
    <property type="entry name" value="MCMFAMILY"/>
</dbReference>
<evidence type="ECO:0000256" key="2">
    <source>
        <dbReference type="ARBA" id="ARBA00008010"/>
    </source>
</evidence>
<dbReference type="GO" id="GO:0005634">
    <property type="term" value="C:nucleus"/>
    <property type="evidence" value="ECO:0007669"/>
    <property type="project" value="UniProtKB-SubCell"/>
</dbReference>
<dbReference type="GO" id="GO:0005524">
    <property type="term" value="F:ATP binding"/>
    <property type="evidence" value="ECO:0007669"/>
    <property type="project" value="UniProtKB-KW"/>
</dbReference>
<keyword evidence="6" id="KW-0227">DNA damage</keyword>
<dbReference type="Proteomes" id="UP001286313">
    <property type="component" value="Unassembled WGS sequence"/>
</dbReference>
<comment type="caution">
    <text evidence="19">The sequence shown here is derived from an EMBL/GenBank/DDBJ whole genome shotgun (WGS) entry which is preliminary data.</text>
</comment>
<keyword evidence="5 16" id="KW-0547">Nucleotide-binding</keyword>